<feature type="transmembrane region" description="Helical" evidence="7">
    <location>
        <begin position="121"/>
        <end position="143"/>
    </location>
</feature>
<keyword evidence="6 7" id="KW-0472">Membrane</keyword>
<dbReference type="InterPro" id="IPR035906">
    <property type="entry name" value="MetI-like_sf"/>
</dbReference>
<feature type="transmembrane region" description="Helical" evidence="7">
    <location>
        <begin position="76"/>
        <end position="100"/>
    </location>
</feature>
<reference evidence="9 10" key="1">
    <citation type="submission" date="2020-05" db="EMBL/GenBank/DDBJ databases">
        <authorList>
            <person name="Zhang R."/>
        </authorList>
    </citation>
    <scope>NUCLEOTIDE SEQUENCE [LARGE SCALE GENOMIC DNA]</scope>
    <source>
        <strain evidence="9 10">DSM 28986</strain>
    </source>
</reference>
<accession>A0A7K4FPV2</accession>
<keyword evidence="5 7" id="KW-1133">Transmembrane helix</keyword>
<protein>
    <submittedName>
        <fullName evidence="9">ABC transporter permease</fullName>
    </submittedName>
</protein>
<evidence type="ECO:0000256" key="7">
    <source>
        <dbReference type="RuleBase" id="RU363032"/>
    </source>
</evidence>
<feature type="domain" description="ABC transmembrane type-1" evidence="8">
    <location>
        <begin position="72"/>
        <end position="286"/>
    </location>
</feature>
<dbReference type="Proteomes" id="UP000546917">
    <property type="component" value="Unassembled WGS sequence"/>
</dbReference>
<evidence type="ECO:0000256" key="1">
    <source>
        <dbReference type="ARBA" id="ARBA00004651"/>
    </source>
</evidence>
<feature type="transmembrane region" description="Helical" evidence="7">
    <location>
        <begin position="163"/>
        <end position="184"/>
    </location>
</feature>
<evidence type="ECO:0000256" key="6">
    <source>
        <dbReference type="ARBA" id="ARBA00023136"/>
    </source>
</evidence>
<dbReference type="SUPFAM" id="SSF161098">
    <property type="entry name" value="MetI-like"/>
    <property type="match status" value="1"/>
</dbReference>
<dbReference type="AlphaFoldDB" id="A0A7K4FPV2"/>
<proteinExistence type="inferred from homology"/>
<feature type="transmembrane region" description="Helical" evidence="7">
    <location>
        <begin position="267"/>
        <end position="293"/>
    </location>
</feature>
<comment type="subcellular location">
    <subcellularLocation>
        <location evidence="1 7">Cell membrane</location>
        <topology evidence="1 7">Multi-pass membrane protein</topology>
    </subcellularLocation>
</comment>
<dbReference type="GO" id="GO:0055085">
    <property type="term" value="P:transmembrane transport"/>
    <property type="evidence" value="ECO:0007669"/>
    <property type="project" value="InterPro"/>
</dbReference>
<dbReference type="GO" id="GO:0005886">
    <property type="term" value="C:plasma membrane"/>
    <property type="evidence" value="ECO:0007669"/>
    <property type="project" value="UniProtKB-SubCell"/>
</dbReference>
<keyword evidence="2 7" id="KW-0813">Transport</keyword>
<dbReference type="InterPro" id="IPR000515">
    <property type="entry name" value="MetI-like"/>
</dbReference>
<comment type="similarity">
    <text evidence="7">Belongs to the binding-protein-dependent transport system permease family.</text>
</comment>
<sequence>MPGNPAELYIHSLKHPNPTTIKHIYKEYGINPNNKYSLTEFIIYFKDMFSFHFGVSFANMNDSVISLIGSALPYTLIIFGVAAVASFIIGIPLGILTSFLRGKKSESPILVTSTILNSIPFFAMAIIVFLILAVYYPIFPLQVSFYRLTPLFSHPTVSRLITMFYYFAMPILTLVAIEAMGHLLTMRSIMVSVLGEDFITTARAKGVKNSSIMFHHAARNAMVPESTRMALEFALLMSGAVVTEIIFGVPGMGRLLYTNTLDENYPVIQAALFILSIVTIIAYSLVDFIHAWLDPRVKV</sequence>
<gene>
    <name evidence="9" type="ORF">HLB00_08440</name>
</gene>
<dbReference type="CDD" id="cd06261">
    <property type="entry name" value="TM_PBP2"/>
    <property type="match status" value="1"/>
</dbReference>
<evidence type="ECO:0000256" key="2">
    <source>
        <dbReference type="ARBA" id="ARBA00022448"/>
    </source>
</evidence>
<feature type="transmembrane region" description="Helical" evidence="7">
    <location>
        <begin position="229"/>
        <end position="247"/>
    </location>
</feature>
<keyword evidence="4 7" id="KW-0812">Transmembrane</keyword>
<comment type="caution">
    <text evidence="9">The sequence shown here is derived from an EMBL/GenBank/DDBJ whole genome shotgun (WGS) entry which is preliminary data.</text>
</comment>
<evidence type="ECO:0000259" key="8">
    <source>
        <dbReference type="PROSITE" id="PS50928"/>
    </source>
</evidence>
<name>A0A7K4FPV2_9ARCH</name>
<dbReference type="PANTHER" id="PTHR30465:SF0">
    <property type="entry name" value="OLIGOPEPTIDE TRANSPORT SYSTEM PERMEASE PROTEIN APPB"/>
    <property type="match status" value="1"/>
</dbReference>
<dbReference type="OrthoDB" id="44105at2157"/>
<evidence type="ECO:0000313" key="10">
    <source>
        <dbReference type="Proteomes" id="UP000546917"/>
    </source>
</evidence>
<dbReference type="PANTHER" id="PTHR30465">
    <property type="entry name" value="INNER MEMBRANE ABC TRANSPORTER"/>
    <property type="match status" value="1"/>
</dbReference>
<evidence type="ECO:0000256" key="3">
    <source>
        <dbReference type="ARBA" id="ARBA00022475"/>
    </source>
</evidence>
<dbReference type="Gene3D" id="1.10.3720.10">
    <property type="entry name" value="MetI-like"/>
    <property type="match status" value="1"/>
</dbReference>
<evidence type="ECO:0000256" key="4">
    <source>
        <dbReference type="ARBA" id="ARBA00022692"/>
    </source>
</evidence>
<dbReference type="Pfam" id="PF00528">
    <property type="entry name" value="BPD_transp_1"/>
    <property type="match status" value="1"/>
</dbReference>
<dbReference type="EMBL" id="JABGBP010000316">
    <property type="protein sequence ID" value="NOL60851.1"/>
    <property type="molecule type" value="Genomic_DNA"/>
</dbReference>
<keyword evidence="3" id="KW-1003">Cell membrane</keyword>
<dbReference type="PROSITE" id="PS50928">
    <property type="entry name" value="ABC_TM1"/>
    <property type="match status" value="1"/>
</dbReference>
<organism evidence="9 10">
    <name type="scientific">Ferroplasma acidiphilum</name>
    <dbReference type="NCBI Taxonomy" id="74969"/>
    <lineage>
        <taxon>Archaea</taxon>
        <taxon>Methanobacteriati</taxon>
        <taxon>Thermoplasmatota</taxon>
        <taxon>Thermoplasmata</taxon>
        <taxon>Thermoplasmatales</taxon>
        <taxon>Ferroplasmaceae</taxon>
        <taxon>Ferroplasma</taxon>
    </lineage>
</organism>
<evidence type="ECO:0000256" key="5">
    <source>
        <dbReference type="ARBA" id="ARBA00022989"/>
    </source>
</evidence>
<evidence type="ECO:0000313" key="9">
    <source>
        <dbReference type="EMBL" id="NOL60851.1"/>
    </source>
</evidence>